<keyword evidence="1" id="KW-0472">Membrane</keyword>
<protein>
    <submittedName>
        <fullName evidence="2">LPS export ABC transporter periplasmic protein LptC</fullName>
    </submittedName>
</protein>
<feature type="transmembrane region" description="Helical" evidence="1">
    <location>
        <begin position="29"/>
        <end position="50"/>
    </location>
</feature>
<accession>A0ABW4MZ76</accession>
<keyword evidence="1" id="KW-1133">Transmembrane helix</keyword>
<proteinExistence type="predicted"/>
<gene>
    <name evidence="2" type="primary">lptC</name>
    <name evidence="2" type="ORF">ACFSC0_06995</name>
</gene>
<evidence type="ECO:0000313" key="2">
    <source>
        <dbReference type="EMBL" id="MFD1783135.1"/>
    </source>
</evidence>
<sequence length="206" mass="22498">MSAVAHPHAGPSRRPDFLRWRRRSRLIRLLRLVLPLGIGLIFATLVGFVVHGTISGGPVRPDQADTPIRLVNFRLVGRDDRGRPFVLTADSATRDKQDYQRIHLVRPSLLIDSESPRPTRLSAKTGVMQEDTGKLQLDGGVTLNGTDLAVATDSSVYDTLTGVLQGEGDIAGRTALGDVNAKSYGVYDEGERMIFRGGVRGRIESK</sequence>
<evidence type="ECO:0000313" key="3">
    <source>
        <dbReference type="Proteomes" id="UP001597237"/>
    </source>
</evidence>
<dbReference type="EMBL" id="JBHUEY010000001">
    <property type="protein sequence ID" value="MFD1783135.1"/>
    <property type="molecule type" value="Genomic_DNA"/>
</dbReference>
<organism evidence="2 3">
    <name type="scientific">Phenylobacterium terrae</name>
    <dbReference type="NCBI Taxonomy" id="2665495"/>
    <lineage>
        <taxon>Bacteria</taxon>
        <taxon>Pseudomonadati</taxon>
        <taxon>Pseudomonadota</taxon>
        <taxon>Alphaproteobacteria</taxon>
        <taxon>Caulobacterales</taxon>
        <taxon>Caulobacteraceae</taxon>
        <taxon>Phenylobacterium</taxon>
    </lineage>
</organism>
<name>A0ABW4MZ76_9CAUL</name>
<dbReference type="Proteomes" id="UP001597237">
    <property type="component" value="Unassembled WGS sequence"/>
</dbReference>
<dbReference type="Pfam" id="PF06835">
    <property type="entry name" value="LptC"/>
    <property type="match status" value="1"/>
</dbReference>
<dbReference type="RefSeq" id="WP_377284280.1">
    <property type="nucleotide sequence ID" value="NZ_JBHRSI010000015.1"/>
</dbReference>
<evidence type="ECO:0000256" key="1">
    <source>
        <dbReference type="SAM" id="Phobius"/>
    </source>
</evidence>
<dbReference type="InterPro" id="IPR010664">
    <property type="entry name" value="LipoPS_assembly_LptC-rel"/>
</dbReference>
<keyword evidence="3" id="KW-1185">Reference proteome</keyword>
<reference evidence="3" key="1">
    <citation type="journal article" date="2019" name="Int. J. Syst. Evol. Microbiol.">
        <title>The Global Catalogue of Microorganisms (GCM) 10K type strain sequencing project: providing services to taxonomists for standard genome sequencing and annotation.</title>
        <authorList>
            <consortium name="The Broad Institute Genomics Platform"/>
            <consortium name="The Broad Institute Genome Sequencing Center for Infectious Disease"/>
            <person name="Wu L."/>
            <person name="Ma J."/>
        </authorList>
    </citation>
    <scope>NUCLEOTIDE SEQUENCE [LARGE SCALE GENOMIC DNA]</scope>
    <source>
        <strain evidence="3">DFY28</strain>
    </source>
</reference>
<comment type="caution">
    <text evidence="2">The sequence shown here is derived from an EMBL/GenBank/DDBJ whole genome shotgun (WGS) entry which is preliminary data.</text>
</comment>
<keyword evidence="1" id="KW-0812">Transmembrane</keyword>